<name>A0A6I3X1W6_9BURK</name>
<protein>
    <recommendedName>
        <fullName evidence="4">Plasmid replication protein RepL domain-containing protein</fullName>
    </recommendedName>
</protein>
<evidence type="ECO:0000313" key="3">
    <source>
        <dbReference type="Proteomes" id="UP000431684"/>
    </source>
</evidence>
<evidence type="ECO:0008006" key="4">
    <source>
        <dbReference type="Google" id="ProtNLM"/>
    </source>
</evidence>
<proteinExistence type="predicted"/>
<dbReference type="EMBL" id="WNWM01000001">
    <property type="protein sequence ID" value="MUI10884.1"/>
    <property type="molecule type" value="Genomic_DNA"/>
</dbReference>
<sequence>MAQKREHNVSGARTGPSLKSLTYSADHNPLLEQNAIEIKKRKVQTGIREEFTGDGGTRISAIHEIIEKDETEFVKVFADGVKAAFGLSRTAYRVFQLVLQKYQDEPMVGGYADSVYLAWFNGGLSGVDVGMTDRTFQTGLRELLSKNFLAPRQPNVFWVNPSLFFKGNRVLFVREYVKRESAQQKKRAALEQAGQQLLIE</sequence>
<comment type="caution">
    <text evidence="2">The sequence shown here is derived from an EMBL/GenBank/DDBJ whole genome shotgun (WGS) entry which is preliminary data.</text>
</comment>
<gene>
    <name evidence="2" type="ORF">GJV26_00030</name>
</gene>
<feature type="region of interest" description="Disordered" evidence="1">
    <location>
        <begin position="1"/>
        <end position="21"/>
    </location>
</feature>
<dbReference type="RefSeq" id="WP_155706531.1">
    <property type="nucleotide sequence ID" value="NZ_BMWU01000049.1"/>
</dbReference>
<dbReference type="OrthoDB" id="7924799at2"/>
<reference evidence="2 3" key="1">
    <citation type="submission" date="2019-11" db="EMBL/GenBank/DDBJ databases">
        <title>Draft Genome Sequences of Six Type Strains of the Genus Massilia.</title>
        <authorList>
            <person name="Miess H."/>
            <person name="Frediansyah A."/>
            <person name="Goeker M."/>
            <person name="Gross H."/>
        </authorList>
    </citation>
    <scope>NUCLEOTIDE SEQUENCE [LARGE SCALE GENOMIC DNA]</scope>
    <source>
        <strain evidence="2 3">DSM 17513</strain>
    </source>
</reference>
<accession>A0A6I3X1W6</accession>
<keyword evidence="3" id="KW-1185">Reference proteome</keyword>
<evidence type="ECO:0000256" key="1">
    <source>
        <dbReference type="SAM" id="MobiDB-lite"/>
    </source>
</evidence>
<organism evidence="2 3">
    <name type="scientific">Pseudoduganella dura</name>
    <dbReference type="NCBI Taxonomy" id="321982"/>
    <lineage>
        <taxon>Bacteria</taxon>
        <taxon>Pseudomonadati</taxon>
        <taxon>Pseudomonadota</taxon>
        <taxon>Betaproteobacteria</taxon>
        <taxon>Burkholderiales</taxon>
        <taxon>Oxalobacteraceae</taxon>
        <taxon>Telluria group</taxon>
        <taxon>Pseudoduganella</taxon>
    </lineage>
</organism>
<evidence type="ECO:0000313" key="2">
    <source>
        <dbReference type="EMBL" id="MUI10884.1"/>
    </source>
</evidence>
<dbReference type="AlphaFoldDB" id="A0A6I3X1W6"/>
<dbReference type="Proteomes" id="UP000431684">
    <property type="component" value="Unassembled WGS sequence"/>
</dbReference>